<dbReference type="Pfam" id="PF00733">
    <property type="entry name" value="Asn_synthase"/>
    <property type="match status" value="1"/>
</dbReference>
<evidence type="ECO:0000256" key="1">
    <source>
        <dbReference type="PIRSR" id="PIRSR006661-1"/>
    </source>
</evidence>
<dbReference type="GO" id="GO:0006529">
    <property type="term" value="P:asparagine biosynthetic process"/>
    <property type="evidence" value="ECO:0007669"/>
    <property type="project" value="InterPro"/>
</dbReference>
<dbReference type="PANTHER" id="PTHR43169">
    <property type="entry name" value="EXSB FAMILY PROTEIN"/>
    <property type="match status" value="1"/>
</dbReference>
<dbReference type="PANTHER" id="PTHR43169:SF2">
    <property type="entry name" value="NAD_GMP SYNTHASE DOMAIN-CONTAINING PROTEIN"/>
    <property type="match status" value="1"/>
</dbReference>
<dbReference type="InterPro" id="IPR005232">
    <property type="entry name" value="LarE"/>
</dbReference>
<evidence type="ECO:0000313" key="3">
    <source>
        <dbReference type="EMBL" id="SNR92880.1"/>
    </source>
</evidence>
<name>A0A239ABB2_9BACT</name>
<dbReference type="GO" id="GO:0004066">
    <property type="term" value="F:asparagine synthase (glutamine-hydrolyzing) activity"/>
    <property type="evidence" value="ECO:0007669"/>
    <property type="project" value="InterPro"/>
</dbReference>
<keyword evidence="4" id="KW-1185">Reference proteome</keyword>
<dbReference type="SUPFAM" id="SSF52402">
    <property type="entry name" value="Adenine nucleotide alpha hydrolases-like"/>
    <property type="match status" value="1"/>
</dbReference>
<dbReference type="InterPro" id="IPR001962">
    <property type="entry name" value="Asn_synthase"/>
</dbReference>
<dbReference type="AlphaFoldDB" id="A0A239ABB2"/>
<dbReference type="Gene3D" id="3.40.50.620">
    <property type="entry name" value="HUPs"/>
    <property type="match status" value="1"/>
</dbReference>
<dbReference type="RefSeq" id="WP_089274176.1">
    <property type="nucleotide sequence ID" value="NZ_FZOC01000003.1"/>
</dbReference>
<gene>
    <name evidence="3" type="ORF">SAMN04488503_1977</name>
</gene>
<evidence type="ECO:0000313" key="4">
    <source>
        <dbReference type="Proteomes" id="UP000198324"/>
    </source>
</evidence>
<reference evidence="3 4" key="1">
    <citation type="submission" date="2017-06" db="EMBL/GenBank/DDBJ databases">
        <authorList>
            <person name="Kim H.J."/>
            <person name="Triplett B.A."/>
        </authorList>
    </citation>
    <scope>NUCLEOTIDE SEQUENCE [LARGE SCALE GENOMIC DNA]</scope>
    <source>
        <strain evidence="3 4">DSM 13116</strain>
    </source>
</reference>
<dbReference type="InterPro" id="IPR014729">
    <property type="entry name" value="Rossmann-like_a/b/a_fold"/>
</dbReference>
<sequence length="262" mass="27168">MDARLQRLLDFFRATGPTAVAFSGGVDSSLVLWAAATALGGQAMGVTVRSEFMSAEERQRAERMAAFLAHATGVRVVARDISALADARLRGNPADRCYRCKALVLAQVRHAADQALGASSAMAEGTNADDDPARPGLRAVAEARALSPLAACRISKAEVRELARLSGLPCADDPSDSCLATRVPEGLELTPGRLAAVEALERAARELGLADLRARLTPGPGGDAALLLVRAAQLPLAQAQAAALADRARAAGFADLSLGVRP</sequence>
<dbReference type="PIRSF" id="PIRSF006661">
    <property type="entry name" value="PP-lp_UCP006661"/>
    <property type="match status" value="1"/>
</dbReference>
<organism evidence="3 4">
    <name type="scientific">Humidesulfovibrio mexicanus</name>
    <dbReference type="NCBI Taxonomy" id="147047"/>
    <lineage>
        <taxon>Bacteria</taxon>
        <taxon>Pseudomonadati</taxon>
        <taxon>Thermodesulfobacteriota</taxon>
        <taxon>Desulfovibrionia</taxon>
        <taxon>Desulfovibrionales</taxon>
        <taxon>Desulfovibrionaceae</taxon>
        <taxon>Humidesulfovibrio</taxon>
    </lineage>
</organism>
<feature type="active site" description="Nucleophile and sulfur donor" evidence="1">
    <location>
        <position position="178"/>
    </location>
</feature>
<dbReference type="Proteomes" id="UP000198324">
    <property type="component" value="Unassembled WGS sequence"/>
</dbReference>
<dbReference type="EMBL" id="FZOC01000003">
    <property type="protein sequence ID" value="SNR92880.1"/>
    <property type="molecule type" value="Genomic_DNA"/>
</dbReference>
<protein>
    <recommendedName>
        <fullName evidence="2">Asparagine synthetase domain-containing protein</fullName>
    </recommendedName>
</protein>
<dbReference type="InterPro" id="IPR052188">
    <property type="entry name" value="Ni-pincer_cofactor_biosynth"/>
</dbReference>
<dbReference type="GO" id="GO:0016783">
    <property type="term" value="F:sulfurtransferase activity"/>
    <property type="evidence" value="ECO:0007669"/>
    <property type="project" value="InterPro"/>
</dbReference>
<feature type="domain" description="Asparagine synthetase" evidence="2">
    <location>
        <begin position="13"/>
        <end position="81"/>
    </location>
</feature>
<accession>A0A239ABB2</accession>
<dbReference type="OrthoDB" id="9776919at2"/>
<proteinExistence type="predicted"/>
<evidence type="ECO:0000259" key="2">
    <source>
        <dbReference type="Pfam" id="PF00733"/>
    </source>
</evidence>